<evidence type="ECO:0000256" key="1">
    <source>
        <dbReference type="SAM" id="MobiDB-lite"/>
    </source>
</evidence>
<evidence type="ECO:0000313" key="4">
    <source>
        <dbReference type="EMBL" id="PVU99255.1"/>
    </source>
</evidence>
<accession>A0A2T9Z3T2</accession>
<comment type="caution">
    <text evidence="4">The sequence shown here is derived from an EMBL/GenBank/DDBJ whole genome shotgun (WGS) entry which is preliminary data.</text>
</comment>
<dbReference type="AlphaFoldDB" id="A0A2T9Z3T2"/>
<feature type="transmembrane region" description="Helical" evidence="2">
    <location>
        <begin position="203"/>
        <end position="221"/>
    </location>
</feature>
<keyword evidence="3" id="KW-0732">Signal</keyword>
<gene>
    <name evidence="4" type="ORF">BB559_000864</name>
</gene>
<evidence type="ECO:0000313" key="5">
    <source>
        <dbReference type="Proteomes" id="UP000245699"/>
    </source>
</evidence>
<feature type="transmembrane region" description="Helical" evidence="2">
    <location>
        <begin position="178"/>
        <end position="197"/>
    </location>
</feature>
<keyword evidence="2" id="KW-0472">Membrane</keyword>
<reference evidence="4 5" key="1">
    <citation type="journal article" date="2018" name="MBio">
        <title>Comparative Genomics Reveals the Core Gene Toolbox for the Fungus-Insect Symbiosis.</title>
        <authorList>
            <person name="Wang Y."/>
            <person name="Stata M."/>
            <person name="Wang W."/>
            <person name="Stajich J.E."/>
            <person name="White M.M."/>
            <person name="Moncalvo J.M."/>
        </authorList>
    </citation>
    <scope>NUCLEOTIDE SEQUENCE [LARGE SCALE GENOMIC DNA]</scope>
    <source>
        <strain evidence="4 5">AUS-77-4</strain>
    </source>
</reference>
<dbReference type="EMBL" id="MBFT01000046">
    <property type="protein sequence ID" value="PVU99255.1"/>
    <property type="molecule type" value="Genomic_DNA"/>
</dbReference>
<evidence type="ECO:0000256" key="2">
    <source>
        <dbReference type="SAM" id="Phobius"/>
    </source>
</evidence>
<keyword evidence="2" id="KW-1133">Transmembrane helix</keyword>
<dbReference type="OrthoDB" id="160405at2759"/>
<keyword evidence="2" id="KW-0812">Transmembrane</keyword>
<evidence type="ECO:0000256" key="3">
    <source>
        <dbReference type="SAM" id="SignalP"/>
    </source>
</evidence>
<feature type="region of interest" description="Disordered" evidence="1">
    <location>
        <begin position="24"/>
        <end position="72"/>
    </location>
</feature>
<proteinExistence type="predicted"/>
<protein>
    <recommendedName>
        <fullName evidence="6">Vacuolar ATPase assembly integral membrane protein VMA21</fullName>
    </recommendedName>
</protein>
<feature type="chain" id="PRO_5015779852" description="Vacuolar ATPase assembly integral membrane protein VMA21" evidence="3">
    <location>
        <begin position="18"/>
        <end position="242"/>
    </location>
</feature>
<name>A0A2T9Z3T2_9FUNG</name>
<organism evidence="4 5">
    <name type="scientific">Furculomyces boomerangus</name>
    <dbReference type="NCBI Taxonomy" id="61424"/>
    <lineage>
        <taxon>Eukaryota</taxon>
        <taxon>Fungi</taxon>
        <taxon>Fungi incertae sedis</taxon>
        <taxon>Zoopagomycota</taxon>
        <taxon>Kickxellomycotina</taxon>
        <taxon>Harpellomycetes</taxon>
        <taxon>Harpellales</taxon>
        <taxon>Harpellaceae</taxon>
        <taxon>Furculomyces</taxon>
    </lineage>
</organism>
<dbReference type="Proteomes" id="UP000245699">
    <property type="component" value="Unassembled WGS sequence"/>
</dbReference>
<evidence type="ECO:0008006" key="6">
    <source>
        <dbReference type="Google" id="ProtNLM"/>
    </source>
</evidence>
<feature type="compositionally biased region" description="Low complexity" evidence="1">
    <location>
        <begin position="39"/>
        <end position="72"/>
    </location>
</feature>
<keyword evidence="5" id="KW-1185">Reference proteome</keyword>
<feature type="signal peptide" evidence="3">
    <location>
        <begin position="1"/>
        <end position="17"/>
    </location>
</feature>
<sequence length="242" mass="26137">MHKTVLIYSILSAFAIAGGMNSSSVPPSSYSGTPMPTTSSSKAAYSGSSDQSESSSSKAAYSGSSDQSESSSSKAVYSASSDQSESSSSKAAYSAITVSETKTINKYVNTRKPQPKKPKIRTKTIHITPNVVYQTKIVTGKNPATSKARRTIKITSTVTEIDLTQLQTHTLVHRQSTILKFAFHSVLIFLGPIGIYFTTSPTISAIGSVIFVNVVLIMYVLSAYRDEAKEMEIYKNEKKKES</sequence>